<evidence type="ECO:0000313" key="1">
    <source>
        <dbReference type="EMBL" id="KAK7481758.1"/>
    </source>
</evidence>
<dbReference type="Proteomes" id="UP001519460">
    <property type="component" value="Unassembled WGS sequence"/>
</dbReference>
<dbReference type="EMBL" id="JACVVK020000257">
    <property type="protein sequence ID" value="KAK7481758.1"/>
    <property type="molecule type" value="Genomic_DNA"/>
</dbReference>
<comment type="caution">
    <text evidence="1">The sequence shown here is derived from an EMBL/GenBank/DDBJ whole genome shotgun (WGS) entry which is preliminary data.</text>
</comment>
<accession>A0ABD0K3W8</accession>
<evidence type="ECO:0000313" key="2">
    <source>
        <dbReference type="Proteomes" id="UP001519460"/>
    </source>
</evidence>
<reference evidence="1 2" key="1">
    <citation type="journal article" date="2023" name="Sci. Data">
        <title>Genome assembly of the Korean intertidal mud-creeper Batillaria attramentaria.</title>
        <authorList>
            <person name="Patra A.K."/>
            <person name="Ho P.T."/>
            <person name="Jun S."/>
            <person name="Lee S.J."/>
            <person name="Kim Y."/>
            <person name="Won Y.J."/>
        </authorList>
    </citation>
    <scope>NUCLEOTIDE SEQUENCE [LARGE SCALE GENOMIC DNA]</scope>
    <source>
        <strain evidence="1">Wonlab-2016</strain>
    </source>
</reference>
<organism evidence="1 2">
    <name type="scientific">Batillaria attramentaria</name>
    <dbReference type="NCBI Taxonomy" id="370345"/>
    <lineage>
        <taxon>Eukaryota</taxon>
        <taxon>Metazoa</taxon>
        <taxon>Spiralia</taxon>
        <taxon>Lophotrochozoa</taxon>
        <taxon>Mollusca</taxon>
        <taxon>Gastropoda</taxon>
        <taxon>Caenogastropoda</taxon>
        <taxon>Sorbeoconcha</taxon>
        <taxon>Cerithioidea</taxon>
        <taxon>Batillariidae</taxon>
        <taxon>Batillaria</taxon>
    </lineage>
</organism>
<proteinExistence type="predicted"/>
<protein>
    <submittedName>
        <fullName evidence="1">Uncharacterized protein</fullName>
    </submittedName>
</protein>
<dbReference type="AlphaFoldDB" id="A0ABD0K3W8"/>
<name>A0ABD0K3W8_9CAEN</name>
<feature type="non-terminal residue" evidence="1">
    <location>
        <position position="1"/>
    </location>
</feature>
<keyword evidence="2" id="KW-1185">Reference proteome</keyword>
<sequence>APLVETVYQGQLVAEQDIDGSPTSNQHDWKAEQRADPELLEMINHLLNPTSKVTSKAGLSLLRSDKFIPSR</sequence>
<gene>
    <name evidence="1" type="ORF">BaRGS_00027006</name>
</gene>